<feature type="region of interest" description="Disordered" evidence="3">
    <location>
        <begin position="590"/>
        <end position="626"/>
    </location>
</feature>
<evidence type="ECO:0000256" key="3">
    <source>
        <dbReference type="SAM" id="MobiDB-lite"/>
    </source>
</evidence>
<accession>A0AA88PYJ6</accession>
<feature type="compositionally biased region" description="Basic and acidic residues" evidence="3">
    <location>
        <begin position="344"/>
        <end position="370"/>
    </location>
</feature>
<feature type="region of interest" description="Disordered" evidence="3">
    <location>
        <begin position="152"/>
        <end position="495"/>
    </location>
</feature>
<dbReference type="FunFam" id="2.60.40.1970:FF:000003">
    <property type="entry name" value="MLLT1, super elongation complex subunit"/>
    <property type="match status" value="1"/>
</dbReference>
<reference evidence="5" key="1">
    <citation type="submission" date="2023-08" db="EMBL/GenBank/DDBJ databases">
        <title>Chromosome-level Genome Assembly of mud carp (Cirrhinus molitorella).</title>
        <authorList>
            <person name="Liu H."/>
        </authorList>
    </citation>
    <scope>NUCLEOTIDE SEQUENCE</scope>
    <source>
        <strain evidence="5">Prfri</strain>
        <tissue evidence="5">Muscle</tissue>
    </source>
</reference>
<evidence type="ECO:0000259" key="4">
    <source>
        <dbReference type="PROSITE" id="PS51037"/>
    </source>
</evidence>
<dbReference type="PANTHER" id="PTHR47827">
    <property type="entry name" value="AHD DOMAIN-CONTAINING PROTEIN"/>
    <property type="match status" value="1"/>
</dbReference>
<feature type="domain" description="YEATS" evidence="4">
    <location>
        <begin position="1"/>
        <end position="138"/>
    </location>
</feature>
<dbReference type="EMBL" id="JAUYZG010000008">
    <property type="protein sequence ID" value="KAK2901091.1"/>
    <property type="molecule type" value="Genomic_DNA"/>
</dbReference>
<feature type="compositionally biased region" description="Polar residues" evidence="3">
    <location>
        <begin position="297"/>
        <end position="307"/>
    </location>
</feature>
<evidence type="ECO:0000256" key="2">
    <source>
        <dbReference type="PROSITE-ProRule" id="PRU00376"/>
    </source>
</evidence>
<feature type="compositionally biased region" description="Polar residues" evidence="3">
    <location>
        <begin position="327"/>
        <end position="342"/>
    </location>
</feature>
<feature type="compositionally biased region" description="Basic and acidic residues" evidence="3">
    <location>
        <begin position="204"/>
        <end position="231"/>
    </location>
</feature>
<feature type="compositionally biased region" description="Gly residues" evidence="3">
    <location>
        <begin position="276"/>
        <end position="288"/>
    </location>
</feature>
<dbReference type="GO" id="GO:0003682">
    <property type="term" value="F:chromatin binding"/>
    <property type="evidence" value="ECO:0007669"/>
    <property type="project" value="TreeGrafter"/>
</dbReference>
<dbReference type="Gene3D" id="2.60.40.1970">
    <property type="entry name" value="YEATS domain"/>
    <property type="match status" value="1"/>
</dbReference>
<dbReference type="InterPro" id="IPR038704">
    <property type="entry name" value="YEAST_sf"/>
</dbReference>
<protein>
    <recommendedName>
        <fullName evidence="4">YEATS domain-containing protein</fullName>
    </recommendedName>
</protein>
<evidence type="ECO:0000313" key="5">
    <source>
        <dbReference type="EMBL" id="KAK2901091.1"/>
    </source>
</evidence>
<dbReference type="InterPro" id="IPR055129">
    <property type="entry name" value="YEATS_dom"/>
</dbReference>
<name>A0AA88PYJ6_9TELE</name>
<dbReference type="Pfam" id="PF03366">
    <property type="entry name" value="YEATS"/>
    <property type="match status" value="1"/>
</dbReference>
<comment type="subcellular location">
    <subcellularLocation>
        <location evidence="2">Nucleus</location>
    </subcellularLocation>
</comment>
<dbReference type="AlphaFoldDB" id="A0AA88PYJ6"/>
<comment type="caution">
    <text evidence="5">The sequence shown here is derived from an EMBL/GenBank/DDBJ whole genome shotgun (WGS) entry which is preliminary data.</text>
</comment>
<dbReference type="Pfam" id="PF17793">
    <property type="entry name" value="AHD"/>
    <property type="match status" value="1"/>
</dbReference>
<organism evidence="5 6">
    <name type="scientific">Cirrhinus molitorella</name>
    <name type="common">mud carp</name>
    <dbReference type="NCBI Taxonomy" id="172907"/>
    <lineage>
        <taxon>Eukaryota</taxon>
        <taxon>Metazoa</taxon>
        <taxon>Chordata</taxon>
        <taxon>Craniata</taxon>
        <taxon>Vertebrata</taxon>
        <taxon>Euteleostomi</taxon>
        <taxon>Actinopterygii</taxon>
        <taxon>Neopterygii</taxon>
        <taxon>Teleostei</taxon>
        <taxon>Ostariophysi</taxon>
        <taxon>Cypriniformes</taxon>
        <taxon>Cyprinidae</taxon>
        <taxon>Labeoninae</taxon>
        <taxon>Labeonini</taxon>
        <taxon>Cirrhinus</taxon>
    </lineage>
</organism>
<sequence length="626" mass="69587">MENMCTVQVKLELGHRAQLRKKATTEGFTHDWMVFVRGPEACDIQHFVERVVFHLHDSFPKPKRVCKEPPYKVEESGYAGFLMPIEVYFKNKEEPKKVCFNYDLFLNLEGNPPVNHLRCEKLTFNNPTHEFRRKLVKAGGAVVIPEGAEMMPRPSPDYPMLPTIPLSAFSDPKKIKSSHAVKESSKDGGSGSSKGLKVHKATKEHRERTRKDSESKATSRESDRESSKSSRDQSSSSFSKKVPDGRGKDEGKTVPKAAFKEPKLTVRESKMDGMSPKGGGAVAAGGGQLDARIPSKRPSSATESPKLSTKKQKKMGSEGMRGPVSGGYSSNSPRITSTTPSTYPEKKTPKDKGNWVKMKPEVQEVKRQPDSDASNSEDEASSKSESAPSSPSSSSSSSSSDSDFEPSQKQGQGTLRSMVEDMRSEGSDDDSSSEVETPMKATPPNQDSRLSMDSESDGNEESRPPSQEAPSPLPKLSSANLKMLGKKSPDSCTREKVLKRGYDKAYTEELVDLHRRLMALRERNILQQIVNLIEKTGHFNITNTTFDFDLFSLDESTIPIDANGRFAGIRNGWRVQASCLRKNVRGRENEFSAVSTSRTPIWPGTRTNTRQQHYRTSRKSEEHRRT</sequence>
<feature type="compositionally biased region" description="Polar residues" evidence="3">
    <location>
        <begin position="592"/>
        <end position="611"/>
    </location>
</feature>
<dbReference type="GO" id="GO:0008023">
    <property type="term" value="C:transcription elongation factor complex"/>
    <property type="evidence" value="ECO:0007669"/>
    <property type="project" value="TreeGrafter"/>
</dbReference>
<evidence type="ECO:0000313" key="6">
    <source>
        <dbReference type="Proteomes" id="UP001187343"/>
    </source>
</evidence>
<evidence type="ECO:0000256" key="1">
    <source>
        <dbReference type="ARBA" id="ARBA00023242"/>
    </source>
</evidence>
<gene>
    <name evidence="5" type="ORF">Q8A67_009206</name>
</gene>
<dbReference type="CDD" id="cd16906">
    <property type="entry name" value="YEATS_AF-9_like"/>
    <property type="match status" value="1"/>
</dbReference>
<proteinExistence type="predicted"/>
<dbReference type="PANTHER" id="PTHR47827:SF4">
    <property type="entry name" value="PROTEIN ENL"/>
    <property type="match status" value="1"/>
</dbReference>
<dbReference type="PROSITE" id="PS51037">
    <property type="entry name" value="YEATS"/>
    <property type="match status" value="1"/>
</dbReference>
<dbReference type="Gene3D" id="1.20.1270.290">
    <property type="match status" value="1"/>
</dbReference>
<keyword evidence="6" id="KW-1185">Reference proteome</keyword>
<feature type="compositionally biased region" description="Basic and acidic residues" evidence="3">
    <location>
        <begin position="241"/>
        <end position="271"/>
    </location>
</feature>
<dbReference type="GO" id="GO:0045893">
    <property type="term" value="P:positive regulation of DNA-templated transcription"/>
    <property type="evidence" value="ECO:0007669"/>
    <property type="project" value="TreeGrafter"/>
</dbReference>
<feature type="compositionally biased region" description="Polar residues" evidence="3">
    <location>
        <begin position="443"/>
        <end position="453"/>
    </location>
</feature>
<dbReference type="InterPro" id="IPR040930">
    <property type="entry name" value="AF-9_AHD"/>
</dbReference>
<dbReference type="InterPro" id="IPR052790">
    <property type="entry name" value="YEATS_domain"/>
</dbReference>
<feature type="compositionally biased region" description="Low complexity" evidence="3">
    <location>
        <begin position="383"/>
        <end position="407"/>
    </location>
</feature>
<dbReference type="Proteomes" id="UP001187343">
    <property type="component" value="Unassembled WGS sequence"/>
</dbReference>
<keyword evidence="1 2" id="KW-0539">Nucleus</keyword>